<dbReference type="InterPro" id="IPR050377">
    <property type="entry name" value="Radical_SAM_PqqE_MftC-like"/>
</dbReference>
<name>A0A382Q2Y3_9ZZZZ</name>
<dbReference type="GO" id="GO:0003824">
    <property type="term" value="F:catalytic activity"/>
    <property type="evidence" value="ECO:0007669"/>
    <property type="project" value="InterPro"/>
</dbReference>
<proteinExistence type="predicted"/>
<dbReference type="Pfam" id="PF04055">
    <property type="entry name" value="Radical_SAM"/>
    <property type="match status" value="1"/>
</dbReference>
<dbReference type="PANTHER" id="PTHR11228:SF7">
    <property type="entry name" value="PQQA PEPTIDE CYCLASE"/>
    <property type="match status" value="1"/>
</dbReference>
<evidence type="ECO:0000256" key="1">
    <source>
        <dbReference type="ARBA" id="ARBA00022691"/>
    </source>
</evidence>
<dbReference type="PANTHER" id="PTHR11228">
    <property type="entry name" value="RADICAL SAM DOMAIN PROTEIN"/>
    <property type="match status" value="1"/>
</dbReference>
<dbReference type="Pfam" id="PF13186">
    <property type="entry name" value="SPASM"/>
    <property type="match status" value="1"/>
</dbReference>
<organism evidence="6">
    <name type="scientific">marine metagenome</name>
    <dbReference type="NCBI Taxonomy" id="408172"/>
    <lineage>
        <taxon>unclassified sequences</taxon>
        <taxon>metagenomes</taxon>
        <taxon>ecological metagenomes</taxon>
    </lineage>
</organism>
<dbReference type="EMBL" id="UINC01111301">
    <property type="protein sequence ID" value="SVC79417.1"/>
    <property type="molecule type" value="Genomic_DNA"/>
</dbReference>
<feature type="non-terminal residue" evidence="6">
    <location>
        <position position="303"/>
    </location>
</feature>
<reference evidence="6" key="1">
    <citation type="submission" date="2018-05" db="EMBL/GenBank/DDBJ databases">
        <authorList>
            <person name="Lanie J.A."/>
            <person name="Ng W.-L."/>
            <person name="Kazmierczak K.M."/>
            <person name="Andrzejewski T.M."/>
            <person name="Davidsen T.M."/>
            <person name="Wayne K.J."/>
            <person name="Tettelin H."/>
            <person name="Glass J.I."/>
            <person name="Rusch D."/>
            <person name="Podicherti R."/>
            <person name="Tsui H.-C.T."/>
            <person name="Winkler M.E."/>
        </authorList>
    </citation>
    <scope>NUCLEOTIDE SEQUENCE</scope>
</reference>
<evidence type="ECO:0000313" key="6">
    <source>
        <dbReference type="EMBL" id="SVC79417.1"/>
    </source>
</evidence>
<dbReference type="InterPro" id="IPR007197">
    <property type="entry name" value="rSAM"/>
</dbReference>
<keyword evidence="4" id="KW-0411">Iron-sulfur</keyword>
<dbReference type="SFLD" id="SFLDG01067">
    <property type="entry name" value="SPASM/twitch_domain_containing"/>
    <property type="match status" value="1"/>
</dbReference>
<evidence type="ECO:0000259" key="5">
    <source>
        <dbReference type="PROSITE" id="PS51918"/>
    </source>
</evidence>
<evidence type="ECO:0000256" key="3">
    <source>
        <dbReference type="ARBA" id="ARBA00023004"/>
    </source>
</evidence>
<sequence length="303" mass="34622">MRTQNVENNKIYIADRLGFSNFDTCLTFPKFIEVETIRACNARCTFCSVYNGSFEAKPKKMEDRLLEKIIDELTMSDATTSTVCACRDGEPLLDRRVANFIQGLKSAGIPTVTLVTNAELLTEKKSMELLSSGLDELMISIDGYSAEVYNKLRIGLDFETVVNNTIAFLALRNRLRSNLKVRIRMVVVDENKEEVEPYLEYWNARVSDCDRVQALPAHSWGNELYIESKASIAKMSPKPCIAPFNMFTIHYDGEVTMCGHDYKHNHVMGDLNNNTISEIWKGERFEDIRIRHLTPGRRDEIEP</sequence>
<dbReference type="GO" id="GO:0051536">
    <property type="term" value="F:iron-sulfur cluster binding"/>
    <property type="evidence" value="ECO:0007669"/>
    <property type="project" value="UniProtKB-KW"/>
</dbReference>
<dbReference type="CDD" id="cd21109">
    <property type="entry name" value="SPASM"/>
    <property type="match status" value="1"/>
</dbReference>
<gene>
    <name evidence="6" type="ORF">METZ01_LOCUS332271</name>
</gene>
<dbReference type="InterPro" id="IPR013785">
    <property type="entry name" value="Aldolase_TIM"/>
</dbReference>
<dbReference type="InterPro" id="IPR058240">
    <property type="entry name" value="rSAM_sf"/>
</dbReference>
<accession>A0A382Q2Y3</accession>
<dbReference type="Gene3D" id="3.20.20.70">
    <property type="entry name" value="Aldolase class I"/>
    <property type="match status" value="1"/>
</dbReference>
<protein>
    <recommendedName>
        <fullName evidence="5">Radical SAM core domain-containing protein</fullName>
    </recommendedName>
</protein>
<keyword evidence="2" id="KW-0479">Metal-binding</keyword>
<evidence type="ECO:0000256" key="2">
    <source>
        <dbReference type="ARBA" id="ARBA00022723"/>
    </source>
</evidence>
<keyword evidence="1" id="KW-0949">S-adenosyl-L-methionine</keyword>
<keyword evidence="3" id="KW-0408">Iron</keyword>
<dbReference type="SFLD" id="SFLDS00029">
    <property type="entry name" value="Radical_SAM"/>
    <property type="match status" value="1"/>
</dbReference>
<dbReference type="CDD" id="cd01335">
    <property type="entry name" value="Radical_SAM"/>
    <property type="match status" value="1"/>
</dbReference>
<dbReference type="SUPFAM" id="SSF102114">
    <property type="entry name" value="Radical SAM enzymes"/>
    <property type="match status" value="1"/>
</dbReference>
<feature type="domain" description="Radical SAM core" evidence="5">
    <location>
        <begin position="26"/>
        <end position="261"/>
    </location>
</feature>
<dbReference type="AlphaFoldDB" id="A0A382Q2Y3"/>
<evidence type="ECO:0000256" key="4">
    <source>
        <dbReference type="ARBA" id="ARBA00023014"/>
    </source>
</evidence>
<dbReference type="GO" id="GO:0046872">
    <property type="term" value="F:metal ion binding"/>
    <property type="evidence" value="ECO:0007669"/>
    <property type="project" value="UniProtKB-KW"/>
</dbReference>
<dbReference type="InterPro" id="IPR023885">
    <property type="entry name" value="4Fe4S-binding_SPASM_dom"/>
</dbReference>
<dbReference type="PROSITE" id="PS51918">
    <property type="entry name" value="RADICAL_SAM"/>
    <property type="match status" value="1"/>
</dbReference>